<keyword evidence="1" id="KW-0547">Nucleotide-binding</keyword>
<dbReference type="GO" id="GO:0005524">
    <property type="term" value="F:ATP binding"/>
    <property type="evidence" value="ECO:0007669"/>
    <property type="project" value="UniProtKB-UniRule"/>
</dbReference>
<evidence type="ECO:0000259" key="3">
    <source>
        <dbReference type="PROSITE" id="PS50011"/>
    </source>
</evidence>
<dbReference type="InterPro" id="IPR036770">
    <property type="entry name" value="Ankyrin_rpt-contain_sf"/>
</dbReference>
<name>A0A397H990_9GLOM</name>
<feature type="region of interest" description="Disordered" evidence="2">
    <location>
        <begin position="425"/>
        <end position="522"/>
    </location>
</feature>
<dbReference type="PROSITE" id="PS00107">
    <property type="entry name" value="PROTEIN_KINASE_ATP"/>
    <property type="match status" value="1"/>
</dbReference>
<dbReference type="Proteomes" id="UP000266861">
    <property type="component" value="Unassembled WGS sequence"/>
</dbReference>
<feature type="binding site" evidence="1">
    <location>
        <position position="47"/>
    </location>
    <ligand>
        <name>ATP</name>
        <dbReference type="ChEBI" id="CHEBI:30616"/>
    </ligand>
</feature>
<feature type="compositionally biased region" description="Pro residues" evidence="2">
    <location>
        <begin position="470"/>
        <end position="506"/>
    </location>
</feature>
<sequence>MSSLNDNGFIKQFDFKEFTELEGIGKGASGFVIRGNYKKGDQVVALKCVHRNRKSSLIEKEMRSLQQLSYHRNVISFLGISIDHENEMHYLVLEYCENGNLRDYLRINGNLLSWCKKIKMCRDIAHGLRCIHNEGITHRDLHSKNILIHQDSRLVIADFGLSAPLLNETETSSSVCGMLPYIDPQVLDSRYRPKMESDIYSFGMLIWEISSCRVPPFMTIDKLCKMLTQDTPLIISEIIMRCLERLPENRPKIQELVEIFDNLHNPISSPSSLRSPSIGSLSSSSFPCPIPIYTSAIDSPISSPSSNSMYRSALDNDSNTNTSDLSDSPLINTLNHLLNRDSYIAFNNLSVVPPPLPPKTKINDDTYPPPPPIPPKPKRNAYSLYEIPTPPQPGLPSPLQERLPSPLQGRPLSQQELPPQQILMQPPPLQERLPSLSQQEPPPQQILPPSPLQERPPSPLQSQTSTLYREPPPQLILPPPPLQERPPSPLQERPPSPLQQRPPSPPQSQTSTLYQEPPPSSQLSHEYVRCAYQSNMFCENENEKLIIKDTDKNIEGTFLELRARYGKPDAVKESFTNSLQFEVNSSHFLHLIINNDNFNGKKEFKSIVKWLYEFGFLENMINELVSLEPLSSLELLSPKVSPLFALCCIKNTVNLNHVQYLLQSGADPNLLSEPFKLSILNLILLRMINDEEEDYSSIIEDLLDHDADPNIPLDISNIQYSQFFIKSKQHNTSVCPKVPNSLYLSLHLSDRYRKKVIGLLLDKVVITQEDHLGTNILEYAVKEKLYPGIIDLLNLLKGEKLHERVARQLVQIEQRDDIYQNIIGSILYEIMEQTEFPQTIKLIKLMELLLKFGANPNLPIKSSNHWDDLPNSLFACVHLEGMEPSNFAYLIKILIETKANYEEKYKDFNVLHYALLLRKFEAFKNIVKALPENDECLSQGINRTYTLTPLNRFLLEITQCNLGTTPLAVETVKLLLKKGANANLFVRSARGQNDKEIYPDFPNTLFLAIYLQDKIDQDIILLLIYLGRINFATKTITTINAFKNLNILQYTLALRDENIELLKFLMENVVEFNQGDLIKSISNNSKVRSWLKDHKRKDTFNIENQERKTKGRLGITA</sequence>
<dbReference type="PROSITE" id="PS50011">
    <property type="entry name" value="PROTEIN_KINASE_DOM"/>
    <property type="match status" value="1"/>
</dbReference>
<feature type="compositionally biased region" description="Pro residues" evidence="2">
    <location>
        <begin position="440"/>
        <end position="459"/>
    </location>
</feature>
<dbReference type="InterPro" id="IPR017441">
    <property type="entry name" value="Protein_kinase_ATP_BS"/>
</dbReference>
<feature type="region of interest" description="Disordered" evidence="2">
    <location>
        <begin position="356"/>
        <end position="413"/>
    </location>
</feature>
<dbReference type="AlphaFoldDB" id="A0A397H990"/>
<evidence type="ECO:0000256" key="2">
    <source>
        <dbReference type="SAM" id="MobiDB-lite"/>
    </source>
</evidence>
<dbReference type="InterPro" id="IPR001245">
    <property type="entry name" value="Ser-Thr/Tyr_kinase_cat_dom"/>
</dbReference>
<keyword evidence="5" id="KW-1185">Reference proteome</keyword>
<organism evidence="4 5">
    <name type="scientific">Diversispora epigaea</name>
    <dbReference type="NCBI Taxonomy" id="1348612"/>
    <lineage>
        <taxon>Eukaryota</taxon>
        <taxon>Fungi</taxon>
        <taxon>Fungi incertae sedis</taxon>
        <taxon>Mucoromycota</taxon>
        <taxon>Glomeromycotina</taxon>
        <taxon>Glomeromycetes</taxon>
        <taxon>Diversisporales</taxon>
        <taxon>Diversisporaceae</taxon>
        <taxon>Diversispora</taxon>
    </lineage>
</organism>
<dbReference type="Gene3D" id="1.25.40.20">
    <property type="entry name" value="Ankyrin repeat-containing domain"/>
    <property type="match status" value="2"/>
</dbReference>
<dbReference type="GO" id="GO:0007165">
    <property type="term" value="P:signal transduction"/>
    <property type="evidence" value="ECO:0007669"/>
    <property type="project" value="TreeGrafter"/>
</dbReference>
<feature type="domain" description="Protein kinase" evidence="3">
    <location>
        <begin position="18"/>
        <end position="267"/>
    </location>
</feature>
<dbReference type="InterPro" id="IPR000719">
    <property type="entry name" value="Prot_kinase_dom"/>
</dbReference>
<reference evidence="4 5" key="1">
    <citation type="submission" date="2018-08" db="EMBL/GenBank/DDBJ databases">
        <title>Genome and evolution of the arbuscular mycorrhizal fungus Diversispora epigaea (formerly Glomus versiforme) and its bacterial endosymbionts.</title>
        <authorList>
            <person name="Sun X."/>
            <person name="Fei Z."/>
            <person name="Harrison M."/>
        </authorList>
    </citation>
    <scope>NUCLEOTIDE SEQUENCE [LARGE SCALE GENOMIC DNA]</scope>
    <source>
        <strain evidence="4 5">IT104</strain>
    </source>
</reference>
<dbReference type="EMBL" id="PQFF01000328">
    <property type="protein sequence ID" value="RHZ59675.1"/>
    <property type="molecule type" value="Genomic_DNA"/>
</dbReference>
<evidence type="ECO:0000256" key="1">
    <source>
        <dbReference type="PROSITE-ProRule" id="PRU10141"/>
    </source>
</evidence>
<proteinExistence type="predicted"/>
<dbReference type="PANTHER" id="PTHR23257">
    <property type="entry name" value="SERINE-THREONINE PROTEIN KINASE"/>
    <property type="match status" value="1"/>
</dbReference>
<dbReference type="Pfam" id="PF07714">
    <property type="entry name" value="PK_Tyr_Ser-Thr"/>
    <property type="match status" value="1"/>
</dbReference>
<evidence type="ECO:0000313" key="4">
    <source>
        <dbReference type="EMBL" id="RHZ59675.1"/>
    </source>
</evidence>
<dbReference type="InterPro" id="IPR050167">
    <property type="entry name" value="Ser_Thr_protein_kinase"/>
</dbReference>
<protein>
    <recommendedName>
        <fullName evidence="3">Protein kinase domain-containing protein</fullName>
    </recommendedName>
</protein>
<dbReference type="PRINTS" id="PR00109">
    <property type="entry name" value="TYRKINASE"/>
</dbReference>
<accession>A0A397H990</accession>
<dbReference type="GO" id="GO:0004672">
    <property type="term" value="F:protein kinase activity"/>
    <property type="evidence" value="ECO:0007669"/>
    <property type="project" value="InterPro"/>
</dbReference>
<dbReference type="Gene3D" id="1.10.510.10">
    <property type="entry name" value="Transferase(Phosphotransferase) domain 1"/>
    <property type="match status" value="1"/>
</dbReference>
<comment type="caution">
    <text evidence="4">The sequence shown here is derived from an EMBL/GenBank/DDBJ whole genome shotgun (WGS) entry which is preliminary data.</text>
</comment>
<dbReference type="InterPro" id="IPR011009">
    <property type="entry name" value="Kinase-like_dom_sf"/>
</dbReference>
<evidence type="ECO:0000313" key="5">
    <source>
        <dbReference type="Proteomes" id="UP000266861"/>
    </source>
</evidence>
<dbReference type="STRING" id="1348612.A0A397H990"/>
<keyword evidence="1" id="KW-0067">ATP-binding</keyword>
<dbReference type="SUPFAM" id="SSF56112">
    <property type="entry name" value="Protein kinase-like (PK-like)"/>
    <property type="match status" value="1"/>
</dbReference>
<feature type="region of interest" description="Disordered" evidence="2">
    <location>
        <begin position="301"/>
        <end position="327"/>
    </location>
</feature>
<dbReference type="GO" id="GO:0005737">
    <property type="term" value="C:cytoplasm"/>
    <property type="evidence" value="ECO:0007669"/>
    <property type="project" value="TreeGrafter"/>
</dbReference>
<dbReference type="PANTHER" id="PTHR23257:SF706">
    <property type="entry name" value="PROTO-ONCOGENE SERINE_THREONINE-PROTEIN KINASE MOS"/>
    <property type="match status" value="1"/>
</dbReference>
<dbReference type="OrthoDB" id="10261027at2759"/>
<gene>
    <name evidence="4" type="ORF">Glove_362g41</name>
</gene>